<proteinExistence type="predicted"/>
<evidence type="ECO:0000259" key="12">
    <source>
        <dbReference type="Pfam" id="PF00925"/>
    </source>
</evidence>
<keyword evidence="14" id="KW-1185">Reference proteome</keyword>
<gene>
    <name evidence="13" type="ORF">GPX89_35150</name>
</gene>
<dbReference type="GO" id="GO:0005525">
    <property type="term" value="F:GTP binding"/>
    <property type="evidence" value="ECO:0007669"/>
    <property type="project" value="UniProtKB-KW"/>
</dbReference>
<evidence type="ECO:0000256" key="10">
    <source>
        <dbReference type="ARBA" id="ARBA00049295"/>
    </source>
</evidence>
<evidence type="ECO:0000256" key="8">
    <source>
        <dbReference type="ARBA" id="ARBA00022833"/>
    </source>
</evidence>
<comment type="caution">
    <text evidence="13">The sequence shown here is derived from an EMBL/GenBank/DDBJ whole genome shotgun (WGS) entry which is preliminary data.</text>
</comment>
<dbReference type="Proteomes" id="UP000466794">
    <property type="component" value="Unassembled WGS sequence"/>
</dbReference>
<evidence type="ECO:0000313" key="13">
    <source>
        <dbReference type="EMBL" id="MVU82456.1"/>
    </source>
</evidence>
<dbReference type="UniPathway" id="UPA00275"/>
<comment type="pathway">
    <text evidence="2">Cofactor biosynthesis; riboflavin biosynthesis; 5-amino-6-(D-ribitylamino)uracil from GTP: step 1/4.</text>
</comment>
<keyword evidence="7 13" id="KW-0378">Hydrolase</keyword>
<feature type="region of interest" description="Disordered" evidence="11">
    <location>
        <begin position="186"/>
        <end position="210"/>
    </location>
</feature>
<dbReference type="EMBL" id="WRPP01000009">
    <property type="protein sequence ID" value="MVU82456.1"/>
    <property type="molecule type" value="Genomic_DNA"/>
</dbReference>
<name>A0A7K1V756_9NOCA</name>
<dbReference type="CDD" id="cd00641">
    <property type="entry name" value="GTP_cyclohydro2"/>
    <property type="match status" value="1"/>
</dbReference>
<evidence type="ECO:0000256" key="4">
    <source>
        <dbReference type="ARBA" id="ARBA00022619"/>
    </source>
</evidence>
<dbReference type="GO" id="GO:0008686">
    <property type="term" value="F:3,4-dihydroxy-2-butanone-4-phosphate synthase activity"/>
    <property type="evidence" value="ECO:0007669"/>
    <property type="project" value="TreeGrafter"/>
</dbReference>
<dbReference type="Gene3D" id="3.40.50.10990">
    <property type="entry name" value="GTP cyclohydrolase II"/>
    <property type="match status" value="1"/>
</dbReference>
<dbReference type="GO" id="GO:0003935">
    <property type="term" value="F:GTP cyclohydrolase II activity"/>
    <property type="evidence" value="ECO:0007669"/>
    <property type="project" value="UniProtKB-EC"/>
</dbReference>
<dbReference type="InterPro" id="IPR036144">
    <property type="entry name" value="RibA-like_sf"/>
</dbReference>
<keyword evidence="8" id="KW-0862">Zinc</keyword>
<keyword evidence="6" id="KW-0547">Nucleotide-binding</keyword>
<evidence type="ECO:0000256" key="5">
    <source>
        <dbReference type="ARBA" id="ARBA00022723"/>
    </source>
</evidence>
<evidence type="ECO:0000256" key="7">
    <source>
        <dbReference type="ARBA" id="ARBA00022801"/>
    </source>
</evidence>
<dbReference type="InterPro" id="IPR032677">
    <property type="entry name" value="GTP_cyclohydro_II"/>
</dbReference>
<evidence type="ECO:0000256" key="3">
    <source>
        <dbReference type="ARBA" id="ARBA00012762"/>
    </source>
</evidence>
<sequence>MARGRAAGGIGVKELQATAHSLFRNGLELRVRVREVRDEAGAGYMLIFGEPADGCLVRIHSQCLYGDALGSDDCDCGPELQLAMDMIQAEDGQGVLVYLEQEGRGAGLVVKAMGLRAGEQTGVNTYDAYRLIGHPVDARSYDHAADALAGLGLRKVRLMTNNHDKVQAVRDAGLVVEAVPLETEPRSERAARYMADKRRSALHDPDSFDP</sequence>
<comment type="catalytic activity">
    <reaction evidence="10">
        <text>GTP + 4 H2O = 2,5-diamino-6-hydroxy-4-(5-phosphoribosylamino)-pyrimidine + formate + 2 phosphate + 3 H(+)</text>
        <dbReference type="Rhea" id="RHEA:23704"/>
        <dbReference type="ChEBI" id="CHEBI:15377"/>
        <dbReference type="ChEBI" id="CHEBI:15378"/>
        <dbReference type="ChEBI" id="CHEBI:15740"/>
        <dbReference type="ChEBI" id="CHEBI:37565"/>
        <dbReference type="ChEBI" id="CHEBI:43474"/>
        <dbReference type="ChEBI" id="CHEBI:58614"/>
        <dbReference type="EC" id="3.5.4.25"/>
    </reaction>
</comment>
<evidence type="ECO:0000256" key="11">
    <source>
        <dbReference type="SAM" id="MobiDB-lite"/>
    </source>
</evidence>
<dbReference type="GO" id="GO:0005829">
    <property type="term" value="C:cytosol"/>
    <property type="evidence" value="ECO:0007669"/>
    <property type="project" value="TreeGrafter"/>
</dbReference>
<evidence type="ECO:0000256" key="1">
    <source>
        <dbReference type="ARBA" id="ARBA00001947"/>
    </source>
</evidence>
<dbReference type="Pfam" id="PF00925">
    <property type="entry name" value="GTP_cyclohydro2"/>
    <property type="match status" value="1"/>
</dbReference>
<protein>
    <recommendedName>
        <fullName evidence="3">GTP cyclohydrolase II</fullName>
        <ecNumber evidence="3">3.5.4.25</ecNumber>
    </recommendedName>
</protein>
<comment type="cofactor">
    <cofactor evidence="1">
        <name>Zn(2+)</name>
        <dbReference type="ChEBI" id="CHEBI:29105"/>
    </cofactor>
</comment>
<evidence type="ECO:0000256" key="9">
    <source>
        <dbReference type="ARBA" id="ARBA00023134"/>
    </source>
</evidence>
<evidence type="ECO:0000313" key="14">
    <source>
        <dbReference type="Proteomes" id="UP000466794"/>
    </source>
</evidence>
<dbReference type="GO" id="GO:0009231">
    <property type="term" value="P:riboflavin biosynthetic process"/>
    <property type="evidence" value="ECO:0007669"/>
    <property type="project" value="UniProtKB-UniPathway"/>
</dbReference>
<organism evidence="13 14">
    <name type="scientific">Nocardia terrae</name>
    <dbReference type="NCBI Taxonomy" id="2675851"/>
    <lineage>
        <taxon>Bacteria</taxon>
        <taxon>Bacillati</taxon>
        <taxon>Actinomycetota</taxon>
        <taxon>Actinomycetes</taxon>
        <taxon>Mycobacteriales</taxon>
        <taxon>Nocardiaceae</taxon>
        <taxon>Nocardia</taxon>
    </lineage>
</organism>
<feature type="domain" description="GTP cyclohydrolase II" evidence="12">
    <location>
        <begin position="44"/>
        <end position="177"/>
    </location>
</feature>
<dbReference type="PANTHER" id="PTHR21327:SF18">
    <property type="entry name" value="3,4-DIHYDROXY-2-BUTANONE 4-PHOSPHATE SYNTHASE"/>
    <property type="match status" value="1"/>
</dbReference>
<accession>A0A7K1V756</accession>
<reference evidence="13 14" key="1">
    <citation type="submission" date="2019-12" db="EMBL/GenBank/DDBJ databases">
        <title>Nocardia sp. nov. ET3-3 isolated from soil.</title>
        <authorList>
            <person name="Kanchanasin P."/>
            <person name="Tanasupawat S."/>
            <person name="Yuki M."/>
            <person name="Kudo T."/>
        </authorList>
    </citation>
    <scope>NUCLEOTIDE SEQUENCE [LARGE SCALE GENOMIC DNA]</scope>
    <source>
        <strain evidence="13 14">ET3-3</strain>
    </source>
</reference>
<dbReference type="EC" id="3.5.4.25" evidence="3"/>
<evidence type="ECO:0000256" key="2">
    <source>
        <dbReference type="ARBA" id="ARBA00004853"/>
    </source>
</evidence>
<keyword evidence="4" id="KW-0686">Riboflavin biosynthesis</keyword>
<dbReference type="InterPro" id="IPR000926">
    <property type="entry name" value="RibA"/>
</dbReference>
<keyword evidence="5" id="KW-0479">Metal-binding</keyword>
<dbReference type="AlphaFoldDB" id="A0A7K1V756"/>
<dbReference type="SUPFAM" id="SSF142695">
    <property type="entry name" value="RibA-like"/>
    <property type="match status" value="1"/>
</dbReference>
<dbReference type="GO" id="GO:0046872">
    <property type="term" value="F:metal ion binding"/>
    <property type="evidence" value="ECO:0007669"/>
    <property type="project" value="UniProtKB-KW"/>
</dbReference>
<evidence type="ECO:0000256" key="6">
    <source>
        <dbReference type="ARBA" id="ARBA00022741"/>
    </source>
</evidence>
<dbReference type="PANTHER" id="PTHR21327">
    <property type="entry name" value="GTP CYCLOHYDROLASE II-RELATED"/>
    <property type="match status" value="1"/>
</dbReference>
<keyword evidence="9" id="KW-0342">GTP-binding</keyword>